<keyword evidence="1" id="KW-0472">Membrane</keyword>
<dbReference type="InterPro" id="IPR037272">
    <property type="entry name" value="SNS_sf"/>
</dbReference>
<keyword evidence="3" id="KW-1185">Reference proteome</keyword>
<proteinExistence type="predicted"/>
<evidence type="ECO:0000256" key="1">
    <source>
        <dbReference type="SAM" id="Phobius"/>
    </source>
</evidence>
<keyword evidence="1" id="KW-0812">Transmembrane</keyword>
<evidence type="ECO:0000313" key="2">
    <source>
        <dbReference type="EMBL" id="SPT78969.1"/>
    </source>
</evidence>
<name>A0A2X0VXD3_9GAMM</name>
<dbReference type="SUPFAM" id="SSF161070">
    <property type="entry name" value="SNF-like"/>
    <property type="match status" value="1"/>
</dbReference>
<gene>
    <name evidence="2" type="ORF">NCTC13093_02607</name>
</gene>
<feature type="transmembrane region" description="Helical" evidence="1">
    <location>
        <begin position="16"/>
        <end position="37"/>
    </location>
</feature>
<dbReference type="EMBL" id="UAPV01000009">
    <property type="protein sequence ID" value="SPT78969.1"/>
    <property type="molecule type" value="Genomic_DNA"/>
</dbReference>
<dbReference type="Proteomes" id="UP000250086">
    <property type="component" value="Unassembled WGS sequence"/>
</dbReference>
<accession>A0A2X0VXD3</accession>
<evidence type="ECO:0000313" key="3">
    <source>
        <dbReference type="Proteomes" id="UP000250086"/>
    </source>
</evidence>
<dbReference type="AlphaFoldDB" id="A0A2X0VXD3"/>
<organism evidence="2 3">
    <name type="scientific">Anaerobiospirillum thomasii</name>
    <dbReference type="NCBI Taxonomy" id="179995"/>
    <lineage>
        <taxon>Bacteria</taxon>
        <taxon>Pseudomonadati</taxon>
        <taxon>Pseudomonadota</taxon>
        <taxon>Gammaproteobacteria</taxon>
        <taxon>Aeromonadales</taxon>
        <taxon>Succinivibrionaceae</taxon>
        <taxon>Anaerobiospirillum</taxon>
    </lineage>
</organism>
<keyword evidence="1" id="KW-1133">Transmembrane helix</keyword>
<protein>
    <submittedName>
        <fullName evidence="2">Uncharacterized protein</fullName>
    </submittedName>
</protein>
<reference evidence="2 3" key="1">
    <citation type="submission" date="2018-06" db="EMBL/GenBank/DDBJ databases">
        <authorList>
            <consortium name="Pathogen Informatics"/>
            <person name="Doyle S."/>
        </authorList>
    </citation>
    <scope>NUCLEOTIDE SEQUENCE [LARGE SCALE GENOMIC DNA]</scope>
    <source>
        <strain evidence="2 3">NCTC13093</strain>
    </source>
</reference>
<sequence length="64" mass="7186">MALSIHHRSVWRRCLVIIYILFLLCVGMPILTMELAVGRASRQSLGRSFEKLTPGSAWRANNSG</sequence>